<evidence type="ECO:0000313" key="1">
    <source>
        <dbReference type="EMBL" id="MBC2664697.1"/>
    </source>
</evidence>
<dbReference type="Proteomes" id="UP000566813">
    <property type="component" value="Unassembled WGS sequence"/>
</dbReference>
<proteinExistence type="predicted"/>
<dbReference type="AlphaFoldDB" id="A0A7X1FQJ6"/>
<name>A0A7X1FQJ6_9SPHN</name>
<keyword evidence="2" id="KW-1185">Reference proteome</keyword>
<dbReference type="Gene3D" id="3.90.1010.10">
    <property type="match status" value="1"/>
</dbReference>
<dbReference type="SUPFAM" id="SSF82649">
    <property type="entry name" value="SufE/NifU"/>
    <property type="match status" value="1"/>
</dbReference>
<organism evidence="1 2">
    <name type="scientific">Novosphingobium flavum</name>
    <dbReference type="NCBI Taxonomy" id="1778672"/>
    <lineage>
        <taxon>Bacteria</taxon>
        <taxon>Pseudomonadati</taxon>
        <taxon>Pseudomonadota</taxon>
        <taxon>Alphaproteobacteria</taxon>
        <taxon>Sphingomonadales</taxon>
        <taxon>Sphingomonadaceae</taxon>
        <taxon>Novosphingobium</taxon>
    </lineage>
</organism>
<accession>A0A7X1FQJ6</accession>
<comment type="caution">
    <text evidence="1">The sequence shown here is derived from an EMBL/GenBank/DDBJ whole genome shotgun (WGS) entry which is preliminary data.</text>
</comment>
<reference evidence="1 2" key="1">
    <citation type="submission" date="2020-08" db="EMBL/GenBank/DDBJ databases">
        <title>The genome sequence of type strain Novosphingobium flavum NBRC 111647.</title>
        <authorList>
            <person name="Liu Y."/>
        </authorList>
    </citation>
    <scope>NUCLEOTIDE SEQUENCE [LARGE SCALE GENOMIC DNA]</scope>
    <source>
        <strain evidence="1 2">NBRC 111647</strain>
    </source>
</reference>
<sequence>MLGLATGLAAWPLDPAMPLQGTARSQSCGSTLAISLTVDGAGAICALGLRAQACAVGQASAAIFARAATGRTRADLARSAEAIAGWLAGGAPMPDWPGLAAIAPAAAYPARHGAILLAWKAALAALPTA</sequence>
<gene>
    <name evidence="1" type="ORF">H7F51_04095</name>
</gene>
<dbReference type="EMBL" id="JACLAW010000003">
    <property type="protein sequence ID" value="MBC2664697.1"/>
    <property type="molecule type" value="Genomic_DNA"/>
</dbReference>
<evidence type="ECO:0000313" key="2">
    <source>
        <dbReference type="Proteomes" id="UP000566813"/>
    </source>
</evidence>
<protein>
    <submittedName>
        <fullName evidence="1">Iron-sulfur cluster assembly scaffold protein</fullName>
    </submittedName>
</protein>